<comment type="caution">
    <text evidence="1">The sequence shown here is derived from an EMBL/GenBank/DDBJ whole genome shotgun (WGS) entry which is preliminary data.</text>
</comment>
<sequence>MLDYDGLVILTSRFEATQGYFGTELVILNHGQMTIPQLAPHFQTSTPHQREDVWPSTYDLACNRPHTWRIFSGIWFRTWNPPAQSRDLTTRPPRPIKL</sequence>
<reference evidence="1 2" key="1">
    <citation type="journal article" date="2019" name="Sci. Rep.">
        <title>Orb-weaving spider Araneus ventricosus genome elucidates the spidroin gene catalogue.</title>
        <authorList>
            <person name="Kono N."/>
            <person name="Nakamura H."/>
            <person name="Ohtoshi R."/>
            <person name="Moran D.A.P."/>
            <person name="Shinohara A."/>
            <person name="Yoshida Y."/>
            <person name="Fujiwara M."/>
            <person name="Mori M."/>
            <person name="Tomita M."/>
            <person name="Arakawa K."/>
        </authorList>
    </citation>
    <scope>NUCLEOTIDE SEQUENCE [LARGE SCALE GENOMIC DNA]</scope>
</reference>
<keyword evidence="2" id="KW-1185">Reference proteome</keyword>
<dbReference type="EMBL" id="BGPR01002735">
    <property type="protein sequence ID" value="GBM78155.1"/>
    <property type="molecule type" value="Genomic_DNA"/>
</dbReference>
<dbReference type="Proteomes" id="UP000499080">
    <property type="component" value="Unassembled WGS sequence"/>
</dbReference>
<proteinExistence type="predicted"/>
<protein>
    <submittedName>
        <fullName evidence="1">Uncharacterized protein</fullName>
    </submittedName>
</protein>
<accession>A0A4Y2IKJ9</accession>
<gene>
    <name evidence="1" type="ORF">AVEN_2437_1</name>
</gene>
<dbReference type="AlphaFoldDB" id="A0A4Y2IKJ9"/>
<name>A0A4Y2IKJ9_ARAVE</name>
<organism evidence="1 2">
    <name type="scientific">Araneus ventricosus</name>
    <name type="common">Orbweaver spider</name>
    <name type="synonym">Epeira ventricosa</name>
    <dbReference type="NCBI Taxonomy" id="182803"/>
    <lineage>
        <taxon>Eukaryota</taxon>
        <taxon>Metazoa</taxon>
        <taxon>Ecdysozoa</taxon>
        <taxon>Arthropoda</taxon>
        <taxon>Chelicerata</taxon>
        <taxon>Arachnida</taxon>
        <taxon>Araneae</taxon>
        <taxon>Araneomorphae</taxon>
        <taxon>Entelegynae</taxon>
        <taxon>Araneoidea</taxon>
        <taxon>Araneidae</taxon>
        <taxon>Araneus</taxon>
    </lineage>
</organism>
<evidence type="ECO:0000313" key="2">
    <source>
        <dbReference type="Proteomes" id="UP000499080"/>
    </source>
</evidence>
<evidence type="ECO:0000313" key="1">
    <source>
        <dbReference type="EMBL" id="GBM78155.1"/>
    </source>
</evidence>